<sequence>MMKKAWLYSGLILSTGIVLAGCGNEKQAMDHDNMQGSGKPTVEVNVNVPAKTMEEDKVVFKASAVEQKKPVNLEDVTFEVWEAGKQDGAHQKFKAALKKTGSYQAEAKLAEGEYEGLYHINDKKGLHHMDKISFIVMDHSHEKEEASHEHGHDHEAVDGLSVHYMGATKAKAGAELPVSFHVFLDGKPLKANVQVEVIETGIEKHNYVPLEKKGDAYSGKVTLTAPGQTTVRLHVENDQLHHHQDELITVAK</sequence>
<dbReference type="Pfam" id="PF11896">
    <property type="entry name" value="GlgE_dom_N_S"/>
    <property type="match status" value="1"/>
</dbReference>
<feature type="domain" description="YtkA-like" evidence="3">
    <location>
        <begin position="41"/>
        <end position="115"/>
    </location>
</feature>
<organism evidence="4 5">
    <name type="scientific">Exiguobacterium indicum</name>
    <dbReference type="NCBI Taxonomy" id="296995"/>
    <lineage>
        <taxon>Bacteria</taxon>
        <taxon>Bacillati</taxon>
        <taxon>Bacillota</taxon>
        <taxon>Bacilli</taxon>
        <taxon>Bacillales</taxon>
        <taxon>Bacillales Family XII. Incertae Sedis</taxon>
        <taxon>Exiguobacterium</taxon>
    </lineage>
</organism>
<keyword evidence="1" id="KW-0732">Signal</keyword>
<dbReference type="InterPro" id="IPR032693">
    <property type="entry name" value="YtkA-like_dom"/>
</dbReference>
<evidence type="ECO:0000259" key="3">
    <source>
        <dbReference type="Pfam" id="PF13115"/>
    </source>
</evidence>
<dbReference type="Pfam" id="PF13115">
    <property type="entry name" value="YtkA"/>
    <property type="match status" value="1"/>
</dbReference>
<proteinExistence type="predicted"/>
<feature type="domain" description="Alpha-1,4-glucan:maltose-1-phosphate maltosyltransferase" evidence="2">
    <location>
        <begin position="167"/>
        <end position="246"/>
    </location>
</feature>
<evidence type="ECO:0008006" key="6">
    <source>
        <dbReference type="Google" id="ProtNLM"/>
    </source>
</evidence>
<comment type="caution">
    <text evidence="4">The sequence shown here is derived from an EMBL/GenBank/DDBJ whole genome shotgun (WGS) entry which is preliminary data.</text>
</comment>
<evidence type="ECO:0000313" key="5">
    <source>
        <dbReference type="Proteomes" id="UP000053797"/>
    </source>
</evidence>
<feature type="chain" id="PRO_5039684894" description="YtkA-like domain-containing protein" evidence="1">
    <location>
        <begin position="21"/>
        <end position="252"/>
    </location>
</feature>
<name>A0A0V8GJ79_9BACL</name>
<accession>A0A0V8GJ79</accession>
<evidence type="ECO:0000313" key="4">
    <source>
        <dbReference type="EMBL" id="KSU50304.1"/>
    </source>
</evidence>
<evidence type="ECO:0000259" key="2">
    <source>
        <dbReference type="Pfam" id="PF11896"/>
    </source>
</evidence>
<feature type="signal peptide" evidence="1">
    <location>
        <begin position="1"/>
        <end position="20"/>
    </location>
</feature>
<reference evidence="4 5" key="1">
    <citation type="journal article" date="2015" name="Int. J. Syst. Evol. Microbiol.">
        <title>Exiguobacterium enclense sp. nov., isolated from sediment.</title>
        <authorList>
            <person name="Dastager S.G."/>
            <person name="Mawlankar R."/>
            <person name="Sonalkar V.V."/>
            <person name="Thorat M.N."/>
            <person name="Mual P."/>
            <person name="Verma A."/>
            <person name="Krishnamurthi S."/>
            <person name="Tang S.K."/>
            <person name="Li W.J."/>
        </authorList>
    </citation>
    <scope>NUCLEOTIDE SEQUENCE [LARGE SCALE GENOMIC DNA]</scope>
    <source>
        <strain evidence="4 5">NIO-1109</strain>
    </source>
</reference>
<gene>
    <name evidence="4" type="ORF">AS033_02695</name>
</gene>
<dbReference type="EMBL" id="LNQL01000001">
    <property type="protein sequence ID" value="KSU50304.1"/>
    <property type="molecule type" value="Genomic_DNA"/>
</dbReference>
<evidence type="ECO:0000256" key="1">
    <source>
        <dbReference type="SAM" id="SignalP"/>
    </source>
</evidence>
<dbReference type="PROSITE" id="PS51257">
    <property type="entry name" value="PROKAR_LIPOPROTEIN"/>
    <property type="match status" value="1"/>
</dbReference>
<dbReference type="InterPro" id="IPR021828">
    <property type="entry name" value="GlgE_dom_N/S"/>
</dbReference>
<dbReference type="Proteomes" id="UP000053797">
    <property type="component" value="Unassembled WGS sequence"/>
</dbReference>
<protein>
    <recommendedName>
        <fullName evidence="6">YtkA-like domain-containing protein</fullName>
    </recommendedName>
</protein>
<dbReference type="AlphaFoldDB" id="A0A0V8GJ79"/>